<dbReference type="PRINTS" id="PR01437">
    <property type="entry name" value="NUOXDRDTASE4"/>
</dbReference>
<feature type="transmembrane region" description="Helical" evidence="8">
    <location>
        <begin position="278"/>
        <end position="299"/>
    </location>
</feature>
<evidence type="ECO:0000256" key="3">
    <source>
        <dbReference type="ARBA" id="ARBA00022692"/>
    </source>
</evidence>
<dbReference type="InterPro" id="IPR003918">
    <property type="entry name" value="NADH_UbQ_OxRdtase"/>
</dbReference>
<dbReference type="STRING" id="655353.SAMN04488056_11819"/>
<comment type="subcellular location">
    <subcellularLocation>
        <location evidence="1">Cell membrane</location>
        <topology evidence="1">Multi-pass membrane protein</topology>
    </subcellularLocation>
    <subcellularLocation>
        <location evidence="7">Membrane</location>
        <topology evidence="7">Multi-pass membrane protein</topology>
    </subcellularLocation>
</comment>
<protein>
    <submittedName>
        <fullName evidence="10">Formate hydrogenlyase subunit 3/Multisubunit Na+/H+ antiporter, MnhD subunit</fullName>
    </submittedName>
</protein>
<feature type="transmembrane region" description="Helical" evidence="8">
    <location>
        <begin position="396"/>
        <end position="415"/>
    </location>
</feature>
<feature type="transmembrane region" description="Helical" evidence="8">
    <location>
        <begin position="932"/>
        <end position="952"/>
    </location>
</feature>
<dbReference type="EMBL" id="FOVR01000018">
    <property type="protein sequence ID" value="SFP00879.1"/>
    <property type="molecule type" value="Genomic_DNA"/>
</dbReference>
<feature type="transmembrane region" description="Helical" evidence="8">
    <location>
        <begin position="103"/>
        <end position="121"/>
    </location>
</feature>
<feature type="transmembrane region" description="Helical" evidence="8">
    <location>
        <begin position="607"/>
        <end position="628"/>
    </location>
</feature>
<evidence type="ECO:0000259" key="9">
    <source>
        <dbReference type="Pfam" id="PF00361"/>
    </source>
</evidence>
<dbReference type="GO" id="GO:0016491">
    <property type="term" value="F:oxidoreductase activity"/>
    <property type="evidence" value="ECO:0007669"/>
    <property type="project" value="UniProtKB-KW"/>
</dbReference>
<evidence type="ECO:0000256" key="6">
    <source>
        <dbReference type="ARBA" id="ARBA00023136"/>
    </source>
</evidence>
<feature type="transmembrane region" description="Helical" evidence="8">
    <location>
        <begin position="226"/>
        <end position="246"/>
    </location>
</feature>
<dbReference type="GO" id="GO:0042773">
    <property type="term" value="P:ATP synthesis coupled electron transport"/>
    <property type="evidence" value="ECO:0007669"/>
    <property type="project" value="InterPro"/>
</dbReference>
<feature type="transmembrane region" description="Helical" evidence="8">
    <location>
        <begin position="575"/>
        <end position="595"/>
    </location>
</feature>
<feature type="transmembrane region" description="Helical" evidence="8">
    <location>
        <begin position="253"/>
        <end position="272"/>
    </location>
</feature>
<dbReference type="Pfam" id="PF00361">
    <property type="entry name" value="Proton_antipo_M"/>
    <property type="match status" value="3"/>
</dbReference>
<feature type="domain" description="NADH:quinone oxidoreductase/Mrp antiporter transmembrane" evidence="9">
    <location>
        <begin position="10"/>
        <end position="152"/>
    </location>
</feature>
<feature type="transmembrane region" description="Helical" evidence="8">
    <location>
        <begin position="1057"/>
        <end position="1073"/>
    </location>
</feature>
<dbReference type="InterPro" id="IPR052175">
    <property type="entry name" value="ComplexI-like_HydComp"/>
</dbReference>
<feature type="transmembrane region" description="Helical" evidence="8">
    <location>
        <begin position="62"/>
        <end position="83"/>
    </location>
</feature>
<evidence type="ECO:0000256" key="5">
    <source>
        <dbReference type="ARBA" id="ARBA00023002"/>
    </source>
</evidence>
<keyword evidence="4 8" id="KW-1133">Transmembrane helix</keyword>
<feature type="transmembrane region" description="Helical" evidence="8">
    <location>
        <begin position="986"/>
        <end position="1011"/>
    </location>
</feature>
<feature type="domain" description="NADH:quinone oxidoreductase/Mrp antiporter transmembrane" evidence="9">
    <location>
        <begin position="802"/>
        <end position="1105"/>
    </location>
</feature>
<dbReference type="PANTHER" id="PTHR42682:SF4">
    <property type="entry name" value="NADH-UBIQUINONE_PLASTOQUINONE"/>
    <property type="match status" value="1"/>
</dbReference>
<keyword evidence="2" id="KW-1003">Cell membrane</keyword>
<feature type="transmembrane region" description="Helical" evidence="8">
    <location>
        <begin position="141"/>
        <end position="160"/>
    </location>
</feature>
<feature type="transmembrane region" description="Helical" evidence="8">
    <location>
        <begin position="1133"/>
        <end position="1162"/>
    </location>
</feature>
<feature type="transmembrane region" description="Helical" evidence="8">
    <location>
        <begin position="306"/>
        <end position="324"/>
    </location>
</feature>
<evidence type="ECO:0000313" key="10">
    <source>
        <dbReference type="EMBL" id="SFP00879.1"/>
    </source>
</evidence>
<feature type="transmembrane region" description="Helical" evidence="8">
    <location>
        <begin position="753"/>
        <end position="778"/>
    </location>
</feature>
<sequence>MMTLDPMSLAWMGAIFLLCGEIGALLSLKNPVRVFIVSTIAEIGYVLIGFGIGGAAGETGAYMHITYQLVMRGLVLVSGWYLIRRTASIWLRDLAGSGRRMPFAATLFGFGMFSVMGLSPFKGSFSKFLILYAAIEQGQWAIAAVGTLASIIAAVYYLILIQKICFEKSGHRILLRPAPSLAMPLASLLSVAAALISVFPAPVEHWAASLAGYAGLEGLPEFESPWALLVLVPYIGGFVIFLLGRVSARLRDLSAVALAIASVAMVALDVTLDPTSKLFALLFAGIIAVMVIYSIGYLAKQEWVNRYYFFTFLMLGSMLGLTTAHEFGNFYVYWELMTWTSYFLVIHEQTQKALKAGLVYFVMCAGGAYLMHYGMLVAHAEIGSFEFSALAEGFAGVAPVAALVITGAVFLGFAVKAGMVPFHAWLPLAHPQAPSSVSGPLSGILTKAGLFGIVKILFGVFGVSSIARAAGNGIDLQTVLIVLGCFTLLYGEIRALFEKELKRMLAFSTLAQVGEITAILGIGTALATDAALLHVLNHAVMKTLLFYSAGAFMMRTGLRQISDLAGLGKKMPITAGVYALGSVALMGLPPFSGFISKFLMIYAAAEAGQYAVAVILLLGGIIGVVYYTRVISVLFYHPASAAICEVKEAPATMLLAMGLLAAAILFGGLMPTYQLNLIMPIGNQLAANAGLVPAMVPDLVMQWPLSAGLVMIGAILVLFTGRFSVVWAGRLAVVTLLLAIAAIQYEADRYDLLSFYFALLIAGVGALNMLHTTVYLAHSHAQPRFYAAFLVMIAGLLGMTAAADLFNFFAFWELMSAWALWAAIVHEETAVARREGFKYFLFNTIGASLLFLGVTMVAAQSGTFLLAALGNALAALPVATIAPAIVLVFLGMVMKAAQLPVRIDYQMHPAAAPTPVSGYISAVLLKSGPWGVLKLFVAFGGVAVFAKLGGTVAGQPVLLYAISIIAGITIVYAGVMAVIQNSIKMVLIYSTVSQLGYVLLALSLGTTLGVAGGLLHFVNHMLLKDTLFLVAGAIMVRSHATMLDELGGLGRKMPMTFGMFLFAGLSLAGVPPLNGFSSKWMIFEASFQSGHWLLGVMAMIGSLFTLAAVLKFAHAAFMGTPNPRAEDAEEAPVAMLVPMGVLTLGSLALGLFPGLALVPIAAIMDDLGMTPIAATLTGPLPGTDGWSPVLLSILVLVFGLILLPWLRLGRKSGVVRSNAHVCGVGDLSGGQTRLGAISLFETPDNAIHGLMPKGLGSEPQA</sequence>
<dbReference type="AlphaFoldDB" id="A0A1I5LU50"/>
<feature type="transmembrane region" description="Helical" evidence="8">
    <location>
        <begin position="330"/>
        <end position="346"/>
    </location>
</feature>
<feature type="transmembrane region" description="Helical" evidence="8">
    <location>
        <begin position="1186"/>
        <end position="1206"/>
    </location>
</feature>
<gene>
    <name evidence="10" type="ORF">SAMN04488056_11819</name>
</gene>
<feature type="transmembrane region" description="Helical" evidence="8">
    <location>
        <begin position="448"/>
        <end position="470"/>
    </location>
</feature>
<keyword evidence="10" id="KW-0456">Lyase</keyword>
<dbReference type="InterPro" id="IPR001750">
    <property type="entry name" value="ND/Mrp_TM"/>
</dbReference>
<organism evidence="10 11">
    <name type="scientific">Cohaesibacter marisflavi</name>
    <dbReference type="NCBI Taxonomy" id="655353"/>
    <lineage>
        <taxon>Bacteria</taxon>
        <taxon>Pseudomonadati</taxon>
        <taxon>Pseudomonadota</taxon>
        <taxon>Alphaproteobacteria</taxon>
        <taxon>Hyphomicrobiales</taxon>
        <taxon>Cohaesibacteraceae</taxon>
    </lineage>
</organism>
<accession>A0A1I5LU50</accession>
<feature type="transmembrane region" description="Helical" evidence="8">
    <location>
        <begin position="839"/>
        <end position="859"/>
    </location>
</feature>
<feature type="transmembrane region" description="Helical" evidence="8">
    <location>
        <begin position="809"/>
        <end position="827"/>
    </location>
</feature>
<feature type="transmembrane region" description="Helical" evidence="8">
    <location>
        <begin position="785"/>
        <end position="803"/>
    </location>
</feature>
<dbReference type="OrthoDB" id="9811798at2"/>
<dbReference type="RefSeq" id="WP_090075380.1">
    <property type="nucleotide sequence ID" value="NZ_FOVR01000018.1"/>
</dbReference>
<evidence type="ECO:0000256" key="2">
    <source>
        <dbReference type="ARBA" id="ARBA00022475"/>
    </source>
</evidence>
<evidence type="ECO:0000256" key="7">
    <source>
        <dbReference type="RuleBase" id="RU000320"/>
    </source>
</evidence>
<feature type="transmembrane region" description="Helical" evidence="8">
    <location>
        <begin position="358"/>
        <end position="376"/>
    </location>
</feature>
<feature type="transmembrane region" description="Helical" evidence="8">
    <location>
        <begin position="476"/>
        <end position="493"/>
    </location>
</feature>
<feature type="transmembrane region" description="Helical" evidence="8">
    <location>
        <begin position="865"/>
        <end position="893"/>
    </location>
</feature>
<evidence type="ECO:0000256" key="8">
    <source>
        <dbReference type="SAM" id="Phobius"/>
    </source>
</evidence>
<feature type="domain" description="NADH:quinone oxidoreductase/Mrp antiporter transmembrane" evidence="9">
    <location>
        <begin position="328"/>
        <end position="621"/>
    </location>
</feature>
<evidence type="ECO:0000313" key="11">
    <source>
        <dbReference type="Proteomes" id="UP000199236"/>
    </source>
</evidence>
<keyword evidence="6 8" id="KW-0472">Membrane</keyword>
<keyword evidence="3 7" id="KW-0812">Transmembrane</keyword>
<feature type="transmembrane region" description="Helical" evidence="8">
    <location>
        <begin position="532"/>
        <end position="554"/>
    </location>
</feature>
<reference evidence="10 11" key="1">
    <citation type="submission" date="2016-10" db="EMBL/GenBank/DDBJ databases">
        <authorList>
            <person name="de Groot N.N."/>
        </authorList>
    </citation>
    <scope>NUCLEOTIDE SEQUENCE [LARGE SCALE GENOMIC DNA]</scope>
    <source>
        <strain evidence="10 11">CGMCC 1.9157</strain>
    </source>
</reference>
<dbReference type="Proteomes" id="UP000199236">
    <property type="component" value="Unassembled WGS sequence"/>
</dbReference>
<feature type="transmembrane region" description="Helical" evidence="8">
    <location>
        <begin position="181"/>
        <end position="201"/>
    </location>
</feature>
<keyword evidence="5" id="KW-0560">Oxidoreductase</keyword>
<dbReference type="GO" id="GO:0016829">
    <property type="term" value="F:lyase activity"/>
    <property type="evidence" value="ECO:0007669"/>
    <property type="project" value="UniProtKB-KW"/>
</dbReference>
<feature type="transmembrane region" description="Helical" evidence="8">
    <location>
        <begin position="701"/>
        <end position="720"/>
    </location>
</feature>
<feature type="transmembrane region" description="Helical" evidence="8">
    <location>
        <begin position="505"/>
        <end position="526"/>
    </location>
</feature>
<keyword evidence="11" id="KW-1185">Reference proteome</keyword>
<dbReference type="PANTHER" id="PTHR42682">
    <property type="entry name" value="HYDROGENASE-4 COMPONENT F"/>
    <property type="match status" value="1"/>
</dbReference>
<feature type="transmembrane region" description="Helical" evidence="8">
    <location>
        <begin position="958"/>
        <end position="979"/>
    </location>
</feature>
<dbReference type="GO" id="GO:0008137">
    <property type="term" value="F:NADH dehydrogenase (ubiquinone) activity"/>
    <property type="evidence" value="ECO:0007669"/>
    <property type="project" value="InterPro"/>
</dbReference>
<dbReference type="GO" id="GO:0005886">
    <property type="term" value="C:plasma membrane"/>
    <property type="evidence" value="ECO:0007669"/>
    <property type="project" value="UniProtKB-SubCell"/>
</dbReference>
<feature type="transmembrane region" description="Helical" evidence="8">
    <location>
        <begin position="727"/>
        <end position="747"/>
    </location>
</feature>
<feature type="transmembrane region" description="Helical" evidence="8">
    <location>
        <begin position="1093"/>
        <end position="1113"/>
    </location>
</feature>
<evidence type="ECO:0000256" key="1">
    <source>
        <dbReference type="ARBA" id="ARBA00004651"/>
    </source>
</evidence>
<proteinExistence type="predicted"/>
<feature type="transmembrane region" description="Helical" evidence="8">
    <location>
        <begin position="35"/>
        <end position="56"/>
    </location>
</feature>
<name>A0A1I5LU50_9HYPH</name>
<evidence type="ECO:0000256" key="4">
    <source>
        <dbReference type="ARBA" id="ARBA00022989"/>
    </source>
</evidence>
<feature type="transmembrane region" description="Helical" evidence="8">
    <location>
        <begin position="649"/>
        <end position="670"/>
    </location>
</feature>
<feature type="transmembrane region" description="Helical" evidence="8">
    <location>
        <begin position="6"/>
        <end position="28"/>
    </location>
</feature>